<keyword evidence="1" id="KW-0732">Signal</keyword>
<evidence type="ECO:0000313" key="2">
    <source>
        <dbReference type="EMBL" id="SDS52729.1"/>
    </source>
</evidence>
<gene>
    <name evidence="2" type="ORF">SAMN05444158_2329</name>
</gene>
<reference evidence="3" key="1">
    <citation type="submission" date="2016-10" db="EMBL/GenBank/DDBJ databases">
        <authorList>
            <person name="Varghese N."/>
            <person name="Submissions S."/>
        </authorList>
    </citation>
    <scope>NUCLEOTIDE SEQUENCE [LARGE SCALE GENOMIC DNA]</scope>
    <source>
        <strain evidence="3">GAS369</strain>
    </source>
</reference>
<name>A0A1H1SZA0_9BRAD</name>
<feature type="signal peptide" evidence="1">
    <location>
        <begin position="1"/>
        <end position="22"/>
    </location>
</feature>
<evidence type="ECO:0008006" key="4">
    <source>
        <dbReference type="Google" id="ProtNLM"/>
    </source>
</evidence>
<dbReference type="AlphaFoldDB" id="A0A1H1SZA0"/>
<dbReference type="Proteomes" id="UP000243904">
    <property type="component" value="Chromosome I"/>
</dbReference>
<accession>A0A1H1SZA0</accession>
<proteinExistence type="predicted"/>
<organism evidence="2 3">
    <name type="scientific">Bradyrhizobium canariense</name>
    <dbReference type="NCBI Taxonomy" id="255045"/>
    <lineage>
        <taxon>Bacteria</taxon>
        <taxon>Pseudomonadati</taxon>
        <taxon>Pseudomonadota</taxon>
        <taxon>Alphaproteobacteria</taxon>
        <taxon>Hyphomicrobiales</taxon>
        <taxon>Nitrobacteraceae</taxon>
        <taxon>Bradyrhizobium</taxon>
    </lineage>
</organism>
<protein>
    <recommendedName>
        <fullName evidence="4">Cytochrome C</fullName>
    </recommendedName>
</protein>
<feature type="chain" id="PRO_5009260591" description="Cytochrome C" evidence="1">
    <location>
        <begin position="23"/>
        <end position="156"/>
    </location>
</feature>
<keyword evidence="3" id="KW-1185">Reference proteome</keyword>
<dbReference type="RefSeq" id="WP_146687324.1">
    <property type="nucleotide sequence ID" value="NZ_LT629750.1"/>
</dbReference>
<evidence type="ECO:0000313" key="3">
    <source>
        <dbReference type="Proteomes" id="UP000243904"/>
    </source>
</evidence>
<sequence>MRLRTRIMTLLMAFALTPIALAQSDMTAAADGQYVPRLGDIMNAIQTRHMKLWFAGKSSNWGLAAYELGQLKAGLVEAASMYTGIPATNVNTMGEPVQSISDAIEARDGRRFSKAVDELTAGCNACHRSMERDYIVIRVPDISPFSDQVFAPQNKH</sequence>
<dbReference type="EMBL" id="LT629750">
    <property type="protein sequence ID" value="SDS52729.1"/>
    <property type="molecule type" value="Genomic_DNA"/>
</dbReference>
<evidence type="ECO:0000256" key="1">
    <source>
        <dbReference type="SAM" id="SignalP"/>
    </source>
</evidence>